<dbReference type="InterPro" id="IPR004882">
    <property type="entry name" value="Luc7-rel"/>
</dbReference>
<protein>
    <submittedName>
        <fullName evidence="4">Putative RNA-binding protein Luc7-like 2</fullName>
    </submittedName>
</protein>
<evidence type="ECO:0000256" key="2">
    <source>
        <dbReference type="SAM" id="Coils"/>
    </source>
</evidence>
<dbReference type="STRING" id="6689.A0A3R7P5T0"/>
<keyword evidence="2" id="KW-0175">Coiled coil</keyword>
<reference evidence="4 5" key="1">
    <citation type="submission" date="2018-04" db="EMBL/GenBank/DDBJ databases">
        <authorList>
            <person name="Zhang X."/>
            <person name="Yuan J."/>
            <person name="Li F."/>
            <person name="Xiang J."/>
        </authorList>
    </citation>
    <scope>NUCLEOTIDE SEQUENCE [LARGE SCALE GENOMIC DNA]</scope>
    <source>
        <tissue evidence="4">Muscle</tissue>
    </source>
</reference>
<evidence type="ECO:0000256" key="3">
    <source>
        <dbReference type="SAM" id="MobiDB-lite"/>
    </source>
</evidence>
<dbReference type="EMBL" id="QCYY01001673">
    <property type="protein sequence ID" value="ROT76306.1"/>
    <property type="molecule type" value="Genomic_DNA"/>
</dbReference>
<feature type="coiled-coil region" evidence="2">
    <location>
        <begin position="94"/>
        <end position="172"/>
    </location>
</feature>
<feature type="compositionally biased region" description="Basic residues" evidence="3">
    <location>
        <begin position="286"/>
        <end position="328"/>
    </location>
</feature>
<comment type="caution">
    <text evidence="4">The sequence shown here is derived from an EMBL/GenBank/DDBJ whole genome shotgun (WGS) entry which is preliminary data.</text>
</comment>
<dbReference type="PANTHER" id="PTHR12375">
    <property type="entry name" value="RNA-BINDING PROTEIN LUC7-RELATED"/>
    <property type="match status" value="1"/>
</dbReference>
<organism evidence="4 5">
    <name type="scientific">Penaeus vannamei</name>
    <name type="common">Whiteleg shrimp</name>
    <name type="synonym">Litopenaeus vannamei</name>
    <dbReference type="NCBI Taxonomy" id="6689"/>
    <lineage>
        <taxon>Eukaryota</taxon>
        <taxon>Metazoa</taxon>
        <taxon>Ecdysozoa</taxon>
        <taxon>Arthropoda</taxon>
        <taxon>Crustacea</taxon>
        <taxon>Multicrustacea</taxon>
        <taxon>Malacostraca</taxon>
        <taxon>Eumalacostraca</taxon>
        <taxon>Eucarida</taxon>
        <taxon>Decapoda</taxon>
        <taxon>Dendrobranchiata</taxon>
        <taxon>Penaeoidea</taxon>
        <taxon>Penaeidae</taxon>
        <taxon>Penaeus</taxon>
    </lineage>
</organism>
<dbReference type="GO" id="GO:0005685">
    <property type="term" value="C:U1 snRNP"/>
    <property type="evidence" value="ECO:0007669"/>
    <property type="project" value="InterPro"/>
</dbReference>
<accession>A0A3R7P5T0</accession>
<evidence type="ECO:0000313" key="5">
    <source>
        <dbReference type="Proteomes" id="UP000283509"/>
    </source>
</evidence>
<feature type="compositionally biased region" description="Basic residues" evidence="3">
    <location>
        <begin position="335"/>
        <end position="348"/>
    </location>
</feature>
<dbReference type="GO" id="GO:0003729">
    <property type="term" value="F:mRNA binding"/>
    <property type="evidence" value="ECO:0007669"/>
    <property type="project" value="InterPro"/>
</dbReference>
<dbReference type="Proteomes" id="UP000283509">
    <property type="component" value="Unassembled WGS sequence"/>
</dbReference>
<dbReference type="GO" id="GO:0006376">
    <property type="term" value="P:mRNA splice site recognition"/>
    <property type="evidence" value="ECO:0007669"/>
    <property type="project" value="InterPro"/>
</dbReference>
<reference evidence="4 5" key="2">
    <citation type="submission" date="2019-01" db="EMBL/GenBank/DDBJ databases">
        <title>The decoding of complex shrimp genome reveals the adaptation for benthos swimmer, frequently molting mechanism and breeding impact on genome.</title>
        <authorList>
            <person name="Sun Y."/>
            <person name="Gao Y."/>
            <person name="Yu Y."/>
        </authorList>
    </citation>
    <scope>NUCLEOTIDE SEQUENCE [LARGE SCALE GENOMIC DNA]</scope>
    <source>
        <tissue evidence="4">Muscle</tissue>
    </source>
</reference>
<feature type="coiled-coil region" evidence="2">
    <location>
        <begin position="218"/>
        <end position="248"/>
    </location>
</feature>
<gene>
    <name evidence="4" type="ORF">C7M84_005105</name>
</gene>
<dbReference type="Pfam" id="PF03194">
    <property type="entry name" value="LUC7"/>
    <property type="match status" value="1"/>
</dbReference>
<feature type="compositionally biased region" description="Basic and acidic residues" evidence="3">
    <location>
        <begin position="397"/>
        <end position="406"/>
    </location>
</feature>
<dbReference type="AlphaFoldDB" id="A0A3R7P5T0"/>
<sequence length="406" mass="48566">MSAHDQMRAMLDQLMGTSRNGDDNTYRLKFSDPKVCKSFLLTCCPHEILSSTRMDLGECPKVHDLALRADYEQASKTKDYFYDIDAMEHLQSFITDCDRRTESAKKRLAETQEELSAEVAAKANKVHDLAEQIGKKLAKAEGLGADGMVEESMKLMEEVEDLRKRKAAAEQEYRNSMPASSYQQQKLRVCEVCSAYLGIHDNDRRLADHFGGKLHLGFIKIREKLEELKKTVESRREKRREERELERNARFGEIADYDVTRDHERERYRDVDRDRRDRYRDDDRERRRRRSRTRSRSRERRRRRSRSRDRYYRSRSRSRSRDRRRHSRSRESSRRSRRSRSRDRHTRSRERSHSRGRTSRERVSRDVEEERKSRDKIIEEPEPPERRDGSPENGEITDDRSRDGME</sequence>
<comment type="similarity">
    <text evidence="1">Belongs to the Luc7 family.</text>
</comment>
<keyword evidence="5" id="KW-1185">Reference proteome</keyword>
<feature type="region of interest" description="Disordered" evidence="3">
    <location>
        <begin position="280"/>
        <end position="406"/>
    </location>
</feature>
<evidence type="ECO:0000256" key="1">
    <source>
        <dbReference type="ARBA" id="ARBA00005655"/>
    </source>
</evidence>
<name>A0A3R7P5T0_PENVA</name>
<feature type="compositionally biased region" description="Basic and acidic residues" evidence="3">
    <location>
        <begin position="349"/>
        <end position="390"/>
    </location>
</feature>
<dbReference type="OrthoDB" id="153872at2759"/>
<proteinExistence type="inferred from homology"/>
<evidence type="ECO:0000313" key="4">
    <source>
        <dbReference type="EMBL" id="ROT76306.1"/>
    </source>
</evidence>